<accession>A0A9Q1EUP9</accession>
<feature type="compositionally biased region" description="Gly residues" evidence="10">
    <location>
        <begin position="346"/>
        <end position="356"/>
    </location>
</feature>
<dbReference type="GO" id="GO:1990841">
    <property type="term" value="F:promoter-specific chromatin binding"/>
    <property type="evidence" value="ECO:0007669"/>
    <property type="project" value="TreeGrafter"/>
</dbReference>
<dbReference type="Gene3D" id="3.10.20.90">
    <property type="entry name" value="Phosphatidylinositol 3-kinase Catalytic Subunit, Chain A, domain 1"/>
    <property type="match status" value="1"/>
</dbReference>
<dbReference type="Pfam" id="PF16207">
    <property type="entry name" value="RAWUL"/>
    <property type="match status" value="1"/>
</dbReference>
<feature type="region of interest" description="Disordered" evidence="10">
    <location>
        <begin position="265"/>
        <end position="356"/>
    </location>
</feature>
<evidence type="ECO:0000256" key="2">
    <source>
        <dbReference type="ARBA" id="ARBA00022491"/>
    </source>
</evidence>
<dbReference type="InterPro" id="IPR017907">
    <property type="entry name" value="Znf_RING_CS"/>
</dbReference>
<evidence type="ECO:0000256" key="4">
    <source>
        <dbReference type="ARBA" id="ARBA00022771"/>
    </source>
</evidence>
<feature type="region of interest" description="Disordered" evidence="10">
    <location>
        <begin position="126"/>
        <end position="155"/>
    </location>
</feature>
<dbReference type="InterPro" id="IPR032443">
    <property type="entry name" value="RAWUL"/>
</dbReference>
<keyword evidence="2" id="KW-0678">Repressor</keyword>
<dbReference type="GO" id="GO:0035102">
    <property type="term" value="C:PRC1 complex"/>
    <property type="evidence" value="ECO:0007669"/>
    <property type="project" value="TreeGrafter"/>
</dbReference>
<dbReference type="Proteomes" id="UP001152622">
    <property type="component" value="Chromosome 12"/>
</dbReference>
<feature type="compositionally biased region" description="Low complexity" evidence="10">
    <location>
        <begin position="280"/>
        <end position="304"/>
    </location>
</feature>
<dbReference type="InterPro" id="IPR013083">
    <property type="entry name" value="Znf_RING/FYVE/PHD"/>
</dbReference>
<feature type="region of interest" description="Disordered" evidence="10">
    <location>
        <begin position="169"/>
        <end position="191"/>
    </location>
</feature>
<dbReference type="OrthoDB" id="1305878at2759"/>
<protein>
    <recommendedName>
        <fullName evidence="11">RING-type domain-containing protein</fullName>
    </recommendedName>
</protein>
<sequence length="356" mass="39681">MKMKARDDMGAKSVWVSCNIRCCPLDKMHKTTLIKITELNPNLICPLCVGYFIDATTIVECLHSFCKSCIVSFLETNKFCPRCDVQVHKTRPMLSIRSDKTLQDIVYKLVPGLFKDEMKRRRDFYTANPESDGAEASREDQGEDQGEVREEERVTAEDEIISLSIEFHQEKKNDKKAPDSREADREKPNSKRFLRCPAAMTVLHLAKFLRSKMDIPNNYRIEVLYEGEPLKDYYTLIDIAYIYTWRRQNGPLPLRYCVQPPRKRLKLSQAAGHSDGVNTSPPSDSESLSDKPSSPNTLPSSSSPLPSPDPHGPAPSAAAATTALLNGALSCPPTPQDGARKHTPDAGGGTWGGPLT</sequence>
<dbReference type="EMBL" id="JAINUF010000012">
    <property type="protein sequence ID" value="KAJ8345412.1"/>
    <property type="molecule type" value="Genomic_DNA"/>
</dbReference>
<dbReference type="Gene3D" id="3.30.40.10">
    <property type="entry name" value="Zinc/RING finger domain, C3HC4 (zinc finger)"/>
    <property type="match status" value="1"/>
</dbReference>
<evidence type="ECO:0000256" key="10">
    <source>
        <dbReference type="SAM" id="MobiDB-lite"/>
    </source>
</evidence>
<evidence type="ECO:0000313" key="13">
    <source>
        <dbReference type="Proteomes" id="UP001152622"/>
    </source>
</evidence>
<keyword evidence="3" id="KW-0479">Metal-binding</keyword>
<evidence type="ECO:0000256" key="1">
    <source>
        <dbReference type="ARBA" id="ARBA00004123"/>
    </source>
</evidence>
<keyword evidence="13" id="KW-1185">Reference proteome</keyword>
<evidence type="ECO:0000256" key="9">
    <source>
        <dbReference type="PROSITE-ProRule" id="PRU00175"/>
    </source>
</evidence>
<dbReference type="SMART" id="SM00184">
    <property type="entry name" value="RING"/>
    <property type="match status" value="1"/>
</dbReference>
<feature type="compositionally biased region" description="Low complexity" evidence="10">
    <location>
        <begin position="314"/>
        <end position="330"/>
    </location>
</feature>
<feature type="compositionally biased region" description="Basic and acidic residues" evidence="10">
    <location>
        <begin position="135"/>
        <end position="155"/>
    </location>
</feature>
<dbReference type="InterPro" id="IPR001841">
    <property type="entry name" value="Znf_RING"/>
</dbReference>
<keyword evidence="5" id="KW-0862">Zinc</keyword>
<evidence type="ECO:0000256" key="8">
    <source>
        <dbReference type="ARBA" id="ARBA00023242"/>
    </source>
</evidence>
<dbReference type="PANTHER" id="PTHR10825:SF31">
    <property type="entry name" value="POLYCOMB GROUP RING FINGER PROTEIN 2"/>
    <property type="match status" value="1"/>
</dbReference>
<dbReference type="InterPro" id="IPR018957">
    <property type="entry name" value="Znf_C3HC4_RING-type"/>
</dbReference>
<feature type="compositionally biased region" description="Basic and acidic residues" evidence="10">
    <location>
        <begin position="169"/>
        <end position="189"/>
    </location>
</feature>
<name>A0A9Q1EUP9_SYNKA</name>
<feature type="domain" description="RING-type" evidence="11">
    <location>
        <begin position="45"/>
        <end position="84"/>
    </location>
</feature>
<dbReference type="AlphaFoldDB" id="A0A9Q1EUP9"/>
<evidence type="ECO:0000259" key="11">
    <source>
        <dbReference type="PROSITE" id="PS50089"/>
    </source>
</evidence>
<dbReference type="GO" id="GO:0000122">
    <property type="term" value="P:negative regulation of transcription by RNA polymerase II"/>
    <property type="evidence" value="ECO:0007669"/>
    <property type="project" value="TreeGrafter"/>
</dbReference>
<evidence type="ECO:0000256" key="7">
    <source>
        <dbReference type="ARBA" id="ARBA00023163"/>
    </source>
</evidence>
<keyword evidence="8" id="KW-0539">Nucleus</keyword>
<dbReference type="GO" id="GO:0007399">
    <property type="term" value="P:nervous system development"/>
    <property type="evidence" value="ECO:0007669"/>
    <property type="project" value="UniProtKB-ARBA"/>
</dbReference>
<dbReference type="PROSITE" id="PS50089">
    <property type="entry name" value="ZF_RING_2"/>
    <property type="match status" value="1"/>
</dbReference>
<organism evidence="12 13">
    <name type="scientific">Synaphobranchus kaupii</name>
    <name type="common">Kaup's arrowtooth eel</name>
    <dbReference type="NCBI Taxonomy" id="118154"/>
    <lineage>
        <taxon>Eukaryota</taxon>
        <taxon>Metazoa</taxon>
        <taxon>Chordata</taxon>
        <taxon>Craniata</taxon>
        <taxon>Vertebrata</taxon>
        <taxon>Euteleostomi</taxon>
        <taxon>Actinopterygii</taxon>
        <taxon>Neopterygii</taxon>
        <taxon>Teleostei</taxon>
        <taxon>Anguilliformes</taxon>
        <taxon>Synaphobranchidae</taxon>
        <taxon>Synaphobranchus</taxon>
    </lineage>
</organism>
<keyword evidence="7" id="KW-0804">Transcription</keyword>
<dbReference type="PANTHER" id="PTHR10825">
    <property type="entry name" value="RING FINGER DOMAIN-CONTAINING, POLYCOMB GROUP COMPONENT"/>
    <property type="match status" value="1"/>
</dbReference>
<keyword evidence="6" id="KW-0805">Transcription regulation</keyword>
<evidence type="ECO:0000313" key="12">
    <source>
        <dbReference type="EMBL" id="KAJ8345412.1"/>
    </source>
</evidence>
<comment type="subcellular location">
    <subcellularLocation>
        <location evidence="1">Nucleus</location>
    </subcellularLocation>
</comment>
<evidence type="ECO:0000256" key="6">
    <source>
        <dbReference type="ARBA" id="ARBA00023015"/>
    </source>
</evidence>
<evidence type="ECO:0000256" key="3">
    <source>
        <dbReference type="ARBA" id="ARBA00022723"/>
    </source>
</evidence>
<proteinExistence type="predicted"/>
<dbReference type="PROSITE" id="PS00518">
    <property type="entry name" value="ZF_RING_1"/>
    <property type="match status" value="1"/>
</dbReference>
<reference evidence="12" key="1">
    <citation type="journal article" date="2023" name="Science">
        <title>Genome structures resolve the early diversification of teleost fishes.</title>
        <authorList>
            <person name="Parey E."/>
            <person name="Louis A."/>
            <person name="Montfort J."/>
            <person name="Bouchez O."/>
            <person name="Roques C."/>
            <person name="Iampietro C."/>
            <person name="Lluch J."/>
            <person name="Castinel A."/>
            <person name="Donnadieu C."/>
            <person name="Desvignes T."/>
            <person name="Floi Bucao C."/>
            <person name="Jouanno E."/>
            <person name="Wen M."/>
            <person name="Mejri S."/>
            <person name="Dirks R."/>
            <person name="Jansen H."/>
            <person name="Henkel C."/>
            <person name="Chen W.J."/>
            <person name="Zahm M."/>
            <person name="Cabau C."/>
            <person name="Klopp C."/>
            <person name="Thompson A.W."/>
            <person name="Robinson-Rechavi M."/>
            <person name="Braasch I."/>
            <person name="Lecointre G."/>
            <person name="Bobe J."/>
            <person name="Postlethwait J.H."/>
            <person name="Berthelot C."/>
            <person name="Roest Crollius H."/>
            <person name="Guiguen Y."/>
        </authorList>
    </citation>
    <scope>NUCLEOTIDE SEQUENCE</scope>
    <source>
        <strain evidence="12">WJC10195</strain>
    </source>
</reference>
<dbReference type="Pfam" id="PF00097">
    <property type="entry name" value="zf-C3HC4"/>
    <property type="match status" value="1"/>
</dbReference>
<keyword evidence="4 9" id="KW-0863">Zinc-finger</keyword>
<dbReference type="FunFam" id="3.30.40.10:FF:000082">
    <property type="entry name" value="Polycomb group ring finger 2"/>
    <property type="match status" value="1"/>
</dbReference>
<dbReference type="SUPFAM" id="SSF57850">
    <property type="entry name" value="RING/U-box"/>
    <property type="match status" value="1"/>
</dbReference>
<evidence type="ECO:0000256" key="5">
    <source>
        <dbReference type="ARBA" id="ARBA00022833"/>
    </source>
</evidence>
<comment type="caution">
    <text evidence="12">The sequence shown here is derived from an EMBL/GenBank/DDBJ whole genome shotgun (WGS) entry which is preliminary data.</text>
</comment>
<gene>
    <name evidence="12" type="ORF">SKAU_G00296050</name>
</gene>
<dbReference type="GO" id="GO:0008270">
    <property type="term" value="F:zinc ion binding"/>
    <property type="evidence" value="ECO:0007669"/>
    <property type="project" value="UniProtKB-KW"/>
</dbReference>